<sequence length="251" mass="28932">MSIADALITQILADAPQRRRDVSMPIDEPPNDGLLPPGIFDDAPDLELFRDRVPDSSESFPEHSPPLTRLGTYQWMTSPGVITLYRGNIEAYWKSLIRLAQGRFPFVTTGDAERVLQLLVQSVYQHERFHYVCDFCRRLLGGSFDRWHEEALAIAWEWQWLRSQDRWNSFYGIMHPTLRRIVVQAMFDHRAAGYRNWRSFAGQADFHDAVTTYLYPVSAQTFAGTAFNFAAWALAHVPDDANRAWVERIAP</sequence>
<evidence type="ECO:0000313" key="2">
    <source>
        <dbReference type="Proteomes" id="UP000232638"/>
    </source>
</evidence>
<dbReference type="RefSeq" id="WP_100922774.1">
    <property type="nucleotide sequence ID" value="NZ_CP020371.1"/>
</dbReference>
<protein>
    <submittedName>
        <fullName evidence="1">Uncharacterized protein</fullName>
    </submittedName>
</protein>
<accession>A0A2K8UHR5</accession>
<dbReference type="Proteomes" id="UP000232638">
    <property type="component" value="Plasmid pTs417"/>
</dbReference>
<proteinExistence type="predicted"/>
<keyword evidence="2" id="KW-1185">Reference proteome</keyword>
<reference evidence="1 2" key="1">
    <citation type="submission" date="2017-03" db="EMBL/GenBank/DDBJ databases">
        <title>Complete genome sequence of Candidatus 'Thiodictyon syntrophicum' sp. nov. strain Cad16T, a photolithoautotroph purple sulfur bacterium isolated from an alpine meromictic lake.</title>
        <authorList>
            <person name="Luedin S.M."/>
            <person name="Pothier J.F."/>
            <person name="Danza F."/>
            <person name="Storelli N."/>
            <person name="Wittwer M."/>
            <person name="Tonolla M."/>
        </authorList>
    </citation>
    <scope>NUCLEOTIDE SEQUENCE [LARGE SCALE GENOMIC DNA]</scope>
    <source>
        <strain evidence="1 2">Cad16T</strain>
        <plasmid evidence="2">Plasmid pts417</plasmid>
    </source>
</reference>
<keyword evidence="1" id="KW-0614">Plasmid</keyword>
<dbReference type="AlphaFoldDB" id="A0A2K8UHR5"/>
<geneLocation type="plasmid" evidence="2">
    <name>pts417</name>
</geneLocation>
<dbReference type="SUPFAM" id="SSF55486">
    <property type="entry name" value="Metalloproteases ('zincins'), catalytic domain"/>
    <property type="match status" value="1"/>
</dbReference>
<dbReference type="KEGG" id="tsy:THSYN_29815"/>
<dbReference type="OrthoDB" id="5764485at2"/>
<gene>
    <name evidence="1" type="ORF">THSYN_29815</name>
</gene>
<evidence type="ECO:0000313" key="1">
    <source>
        <dbReference type="EMBL" id="AUB85123.1"/>
    </source>
</evidence>
<name>A0A2K8UHR5_9GAMM</name>
<dbReference type="EMBL" id="CP020371">
    <property type="protein sequence ID" value="AUB85123.1"/>
    <property type="molecule type" value="Genomic_DNA"/>
</dbReference>
<organism evidence="1 2">
    <name type="scientific">Candidatus Thiodictyon syntrophicum</name>
    <dbReference type="NCBI Taxonomy" id="1166950"/>
    <lineage>
        <taxon>Bacteria</taxon>
        <taxon>Pseudomonadati</taxon>
        <taxon>Pseudomonadota</taxon>
        <taxon>Gammaproteobacteria</taxon>
        <taxon>Chromatiales</taxon>
        <taxon>Chromatiaceae</taxon>
        <taxon>Thiodictyon</taxon>
    </lineage>
</organism>